<sequence length="195" mass="19940">MKSALITLASAFALASCGAPDTANDGAMMNNDAMADPMAGDMGMTDNAMANDAMAMPMTAQAFADTAAASDAYEIASSKLAVDKAQSAELKSFAEQMVKDHTASTAKLKSAAGSITPDPTMNAEQQANIDALEAASGAAFDTAYHTQQLAAHQKALAAMQGYATSGDDEALKTFASETAPVIQGHLTMLEGMQGM</sequence>
<evidence type="ECO:0000256" key="1">
    <source>
        <dbReference type="SAM" id="SignalP"/>
    </source>
</evidence>
<evidence type="ECO:0000259" key="2">
    <source>
        <dbReference type="Pfam" id="PF13628"/>
    </source>
</evidence>
<proteinExistence type="predicted"/>
<organism evidence="3 4">
    <name type="scientific">Sphingomonas gilva</name>
    <dbReference type="NCBI Taxonomy" id="2305907"/>
    <lineage>
        <taxon>Bacteria</taxon>
        <taxon>Pseudomonadati</taxon>
        <taxon>Pseudomonadota</taxon>
        <taxon>Alphaproteobacteria</taxon>
        <taxon>Sphingomonadales</taxon>
        <taxon>Sphingomonadaceae</taxon>
        <taxon>Sphingomonas</taxon>
    </lineage>
</organism>
<feature type="signal peptide" evidence="1">
    <location>
        <begin position="1"/>
        <end position="23"/>
    </location>
</feature>
<keyword evidence="4" id="KW-1185">Reference proteome</keyword>
<feature type="domain" description="DUF4142" evidence="2">
    <location>
        <begin position="59"/>
        <end position="190"/>
    </location>
</feature>
<gene>
    <name evidence="3" type="ORF">D1610_03500</name>
</gene>
<dbReference type="Gene3D" id="1.20.1260.10">
    <property type="match status" value="1"/>
</dbReference>
<evidence type="ECO:0000313" key="3">
    <source>
        <dbReference type="EMBL" id="RHW19187.1"/>
    </source>
</evidence>
<evidence type="ECO:0000313" key="4">
    <source>
        <dbReference type="Proteomes" id="UP000266693"/>
    </source>
</evidence>
<keyword evidence="1" id="KW-0732">Signal</keyword>
<dbReference type="InterPro" id="IPR025419">
    <property type="entry name" value="DUF4142"/>
</dbReference>
<dbReference type="PANTHER" id="PTHR38593">
    <property type="entry name" value="BLR2558 PROTEIN"/>
    <property type="match status" value="1"/>
</dbReference>
<reference evidence="3 4" key="1">
    <citation type="submission" date="2018-08" db="EMBL/GenBank/DDBJ databases">
        <title>The multiple taxonomic identification of Sphingomonas gilva.</title>
        <authorList>
            <person name="Zhu D."/>
            <person name="Zheng S."/>
        </authorList>
    </citation>
    <scope>NUCLEOTIDE SEQUENCE [LARGE SCALE GENOMIC DNA]</scope>
    <source>
        <strain evidence="3 4">ZDH117</strain>
    </source>
</reference>
<protein>
    <submittedName>
        <fullName evidence="3">DUF4142 domain-containing protein</fullName>
    </submittedName>
</protein>
<dbReference type="Proteomes" id="UP000266693">
    <property type="component" value="Unassembled WGS sequence"/>
</dbReference>
<dbReference type="PROSITE" id="PS51257">
    <property type="entry name" value="PROKAR_LIPOPROTEIN"/>
    <property type="match status" value="1"/>
</dbReference>
<dbReference type="PANTHER" id="PTHR38593:SF1">
    <property type="entry name" value="BLR2558 PROTEIN"/>
    <property type="match status" value="1"/>
</dbReference>
<dbReference type="RefSeq" id="WP_118862695.1">
    <property type="nucleotide sequence ID" value="NZ_QWLV01000001.1"/>
</dbReference>
<feature type="chain" id="PRO_5017230098" evidence="1">
    <location>
        <begin position="24"/>
        <end position="195"/>
    </location>
</feature>
<dbReference type="EMBL" id="QWLV01000001">
    <property type="protein sequence ID" value="RHW19187.1"/>
    <property type="molecule type" value="Genomic_DNA"/>
</dbReference>
<dbReference type="InterPro" id="IPR012347">
    <property type="entry name" value="Ferritin-like"/>
</dbReference>
<comment type="caution">
    <text evidence="3">The sequence shown here is derived from an EMBL/GenBank/DDBJ whole genome shotgun (WGS) entry which is preliminary data.</text>
</comment>
<dbReference type="OrthoDB" id="8005547at2"/>
<dbReference type="Pfam" id="PF13628">
    <property type="entry name" value="DUF4142"/>
    <property type="match status" value="1"/>
</dbReference>
<name>A0A396RR98_9SPHN</name>
<accession>A0A396RR98</accession>
<dbReference type="AlphaFoldDB" id="A0A396RR98"/>